<reference evidence="5" key="1">
    <citation type="thesis" date="2020" institute="ProQuest LLC" country="789 East Eisenhower Parkway, Ann Arbor, MI, USA">
        <title>Comparative Genomics and Chromosome Evolution.</title>
        <authorList>
            <person name="Mudd A.B."/>
        </authorList>
    </citation>
    <scope>NUCLEOTIDE SEQUENCE</scope>
    <source>
        <strain evidence="5">HN-11 Male</strain>
        <tissue evidence="5">Kidney and liver</tissue>
    </source>
</reference>
<dbReference type="InterPro" id="IPR003599">
    <property type="entry name" value="Ig_sub"/>
</dbReference>
<dbReference type="PANTHER" id="PTHR23268:SF31">
    <property type="entry name" value="T CELL RECEPTOR BETA VARIABLE 30"/>
    <property type="match status" value="1"/>
</dbReference>
<evidence type="ECO:0000256" key="2">
    <source>
        <dbReference type="ARBA" id="ARBA00022859"/>
    </source>
</evidence>
<accession>A0A8J6ELN1</accession>
<dbReference type="GO" id="GO:0005886">
    <property type="term" value="C:plasma membrane"/>
    <property type="evidence" value="ECO:0007669"/>
    <property type="project" value="TreeGrafter"/>
</dbReference>
<sequence>MLLLLLFLISCPYCQFQATITQSPPFLILRPGDPVSLGCTVSNAGVPTMYWYRQGIRDRTLTLLLWSVTVNSTQELTLTHFKADRKTGSDFTLRTEKIMDSDSGVYYCAWSSTEEQVEGAPLQKPLCSSAL</sequence>
<evidence type="ECO:0000256" key="1">
    <source>
        <dbReference type="ARBA" id="ARBA00022729"/>
    </source>
</evidence>
<keyword evidence="2" id="KW-0391">Immunity</keyword>
<dbReference type="SUPFAM" id="SSF48726">
    <property type="entry name" value="Immunoglobulin"/>
    <property type="match status" value="1"/>
</dbReference>
<evidence type="ECO:0000313" key="5">
    <source>
        <dbReference type="EMBL" id="KAG9471489.1"/>
    </source>
</evidence>
<gene>
    <name evidence="5" type="ORF">GDO78_014534</name>
</gene>
<dbReference type="GO" id="GO:0002376">
    <property type="term" value="P:immune system process"/>
    <property type="evidence" value="ECO:0007669"/>
    <property type="project" value="UniProtKB-KW"/>
</dbReference>
<organism evidence="5 6">
    <name type="scientific">Eleutherodactylus coqui</name>
    <name type="common">Puerto Rican coqui</name>
    <dbReference type="NCBI Taxonomy" id="57060"/>
    <lineage>
        <taxon>Eukaryota</taxon>
        <taxon>Metazoa</taxon>
        <taxon>Chordata</taxon>
        <taxon>Craniata</taxon>
        <taxon>Vertebrata</taxon>
        <taxon>Euteleostomi</taxon>
        <taxon>Amphibia</taxon>
        <taxon>Batrachia</taxon>
        <taxon>Anura</taxon>
        <taxon>Neobatrachia</taxon>
        <taxon>Hyloidea</taxon>
        <taxon>Eleutherodactylidae</taxon>
        <taxon>Eleutherodactylinae</taxon>
        <taxon>Eleutherodactylus</taxon>
        <taxon>Eleutherodactylus</taxon>
    </lineage>
</organism>
<evidence type="ECO:0000313" key="6">
    <source>
        <dbReference type="Proteomes" id="UP000770717"/>
    </source>
</evidence>
<dbReference type="InterPro" id="IPR013783">
    <property type="entry name" value="Ig-like_fold"/>
</dbReference>
<feature type="domain" description="Ig-like" evidence="4">
    <location>
        <begin position="18"/>
        <end position="118"/>
    </location>
</feature>
<feature type="signal peptide" evidence="3">
    <location>
        <begin position="1"/>
        <end position="16"/>
    </location>
</feature>
<dbReference type="Gene3D" id="2.60.40.10">
    <property type="entry name" value="Immunoglobulins"/>
    <property type="match status" value="1"/>
</dbReference>
<dbReference type="Proteomes" id="UP000770717">
    <property type="component" value="Unassembled WGS sequence"/>
</dbReference>
<comment type="caution">
    <text evidence="5">The sequence shown here is derived from an EMBL/GenBank/DDBJ whole genome shotgun (WGS) entry which is preliminary data.</text>
</comment>
<evidence type="ECO:0000256" key="3">
    <source>
        <dbReference type="SAM" id="SignalP"/>
    </source>
</evidence>
<evidence type="ECO:0000259" key="4">
    <source>
        <dbReference type="PROSITE" id="PS50835"/>
    </source>
</evidence>
<dbReference type="InterPro" id="IPR013106">
    <property type="entry name" value="Ig_V-set"/>
</dbReference>
<dbReference type="PROSITE" id="PS50835">
    <property type="entry name" value="IG_LIKE"/>
    <property type="match status" value="1"/>
</dbReference>
<name>A0A8J6ELN1_ELECQ</name>
<dbReference type="InterPro" id="IPR007110">
    <property type="entry name" value="Ig-like_dom"/>
</dbReference>
<proteinExistence type="predicted"/>
<dbReference type="InterPro" id="IPR036179">
    <property type="entry name" value="Ig-like_dom_sf"/>
</dbReference>
<dbReference type="EMBL" id="WNTK01000138">
    <property type="protein sequence ID" value="KAG9471489.1"/>
    <property type="molecule type" value="Genomic_DNA"/>
</dbReference>
<dbReference type="AlphaFoldDB" id="A0A8J6ELN1"/>
<feature type="chain" id="PRO_5035149469" description="Ig-like domain-containing protein" evidence="3">
    <location>
        <begin position="17"/>
        <end position="131"/>
    </location>
</feature>
<keyword evidence="6" id="KW-1185">Reference proteome</keyword>
<dbReference type="InterPro" id="IPR050413">
    <property type="entry name" value="TCR_beta_variable"/>
</dbReference>
<dbReference type="PANTHER" id="PTHR23268">
    <property type="entry name" value="T-CELL RECEPTOR BETA CHAIN"/>
    <property type="match status" value="1"/>
</dbReference>
<protein>
    <recommendedName>
        <fullName evidence="4">Ig-like domain-containing protein</fullName>
    </recommendedName>
</protein>
<dbReference type="Pfam" id="PF07686">
    <property type="entry name" value="V-set"/>
    <property type="match status" value="1"/>
</dbReference>
<dbReference type="GO" id="GO:0007166">
    <property type="term" value="P:cell surface receptor signaling pathway"/>
    <property type="evidence" value="ECO:0007669"/>
    <property type="project" value="TreeGrafter"/>
</dbReference>
<dbReference type="OrthoDB" id="9803478at2759"/>
<keyword evidence="1 3" id="KW-0732">Signal</keyword>
<dbReference type="SMART" id="SM00409">
    <property type="entry name" value="IG"/>
    <property type="match status" value="1"/>
</dbReference>